<evidence type="ECO:0000313" key="15">
    <source>
        <dbReference type="Proteomes" id="UP001140206"/>
    </source>
</evidence>
<dbReference type="InterPro" id="IPR052035">
    <property type="entry name" value="ZnF_BED_domain_contain"/>
</dbReference>
<dbReference type="PANTHER" id="PTHR46481:SF10">
    <property type="entry name" value="ZINC FINGER BED DOMAIN-CONTAINING PROTEIN 39"/>
    <property type="match status" value="1"/>
</dbReference>
<dbReference type="InterPro" id="IPR008906">
    <property type="entry name" value="HATC_C_dom"/>
</dbReference>
<feature type="domain" description="hAT-like transposase RNase-H fold" evidence="13">
    <location>
        <begin position="429"/>
        <end position="528"/>
    </location>
</feature>
<dbReference type="Pfam" id="PF05699">
    <property type="entry name" value="Dimer_Tnp_hAT"/>
    <property type="match status" value="1"/>
</dbReference>
<dbReference type="InterPro" id="IPR012337">
    <property type="entry name" value="RNaseH-like_sf"/>
</dbReference>
<gene>
    <name evidence="14" type="ORF">LUZ62_058838</name>
</gene>
<dbReference type="GO" id="GO:0008270">
    <property type="term" value="F:zinc ion binding"/>
    <property type="evidence" value="ECO:0007669"/>
    <property type="project" value="UniProtKB-KW"/>
</dbReference>
<feature type="domain" description="BED-type" evidence="11">
    <location>
        <begin position="51"/>
        <end position="98"/>
    </location>
</feature>
<dbReference type="GO" id="GO:0046983">
    <property type="term" value="F:protein dimerization activity"/>
    <property type="evidence" value="ECO:0007669"/>
    <property type="project" value="InterPro"/>
</dbReference>
<dbReference type="AlphaFoldDB" id="A0AAV8E8W6"/>
<dbReference type="GO" id="GO:0003677">
    <property type="term" value="F:DNA binding"/>
    <property type="evidence" value="ECO:0007669"/>
    <property type="project" value="UniProtKB-KW"/>
</dbReference>
<keyword evidence="9" id="KW-0539">Nucleus</keyword>
<comment type="subcellular location">
    <subcellularLocation>
        <location evidence="1">Nucleus</location>
    </subcellularLocation>
</comment>
<evidence type="ECO:0000256" key="7">
    <source>
        <dbReference type="ARBA" id="ARBA00023125"/>
    </source>
</evidence>
<dbReference type="Proteomes" id="UP001140206">
    <property type="component" value="Chromosome 3"/>
</dbReference>
<evidence type="ECO:0000256" key="10">
    <source>
        <dbReference type="SAM" id="MobiDB-lite"/>
    </source>
</evidence>
<reference evidence="14" key="1">
    <citation type="submission" date="2022-08" db="EMBL/GenBank/DDBJ databases">
        <authorList>
            <person name="Marques A."/>
        </authorList>
    </citation>
    <scope>NUCLEOTIDE SEQUENCE</scope>
    <source>
        <strain evidence="14">RhyPub2mFocal</strain>
        <tissue evidence="14">Leaves</tissue>
    </source>
</reference>
<keyword evidence="4" id="KW-0863">Zinc-finger</keyword>
<evidence type="ECO:0000259" key="11">
    <source>
        <dbReference type="Pfam" id="PF02892"/>
    </source>
</evidence>
<dbReference type="GO" id="GO:0005634">
    <property type="term" value="C:nucleus"/>
    <property type="evidence" value="ECO:0007669"/>
    <property type="project" value="UniProtKB-SubCell"/>
</dbReference>
<keyword evidence="5" id="KW-0862">Zinc</keyword>
<protein>
    <submittedName>
        <fullName evidence="14">Zinc finger BED domain-containing protein DAYSLEEPER</fullName>
    </submittedName>
</protein>
<evidence type="ECO:0000313" key="14">
    <source>
        <dbReference type="EMBL" id="KAJ4774581.1"/>
    </source>
</evidence>
<feature type="region of interest" description="Disordered" evidence="10">
    <location>
        <begin position="675"/>
        <end position="694"/>
    </location>
</feature>
<accession>A0AAV8E8W6</accession>
<comment type="caution">
    <text evidence="14">The sequence shown here is derived from an EMBL/GenBank/DDBJ whole genome shotgun (WGS) entry which is preliminary data.</text>
</comment>
<dbReference type="PANTHER" id="PTHR46481">
    <property type="entry name" value="ZINC FINGER BED DOMAIN-CONTAINING PROTEIN 4"/>
    <property type="match status" value="1"/>
</dbReference>
<organism evidence="14 15">
    <name type="scientific">Rhynchospora pubera</name>
    <dbReference type="NCBI Taxonomy" id="906938"/>
    <lineage>
        <taxon>Eukaryota</taxon>
        <taxon>Viridiplantae</taxon>
        <taxon>Streptophyta</taxon>
        <taxon>Embryophyta</taxon>
        <taxon>Tracheophyta</taxon>
        <taxon>Spermatophyta</taxon>
        <taxon>Magnoliopsida</taxon>
        <taxon>Liliopsida</taxon>
        <taxon>Poales</taxon>
        <taxon>Cyperaceae</taxon>
        <taxon>Cyperoideae</taxon>
        <taxon>Rhynchosporeae</taxon>
        <taxon>Rhynchospora</taxon>
    </lineage>
</organism>
<comment type="subunit">
    <text evidence="2">Homodimer.</text>
</comment>
<evidence type="ECO:0000259" key="12">
    <source>
        <dbReference type="Pfam" id="PF05699"/>
    </source>
</evidence>
<sequence>MELGMHGETQEQIQQIQIDAQGGDAQTQPPPTEIPEQTINKKKTKENLKASVWAHFKRGVVQDDGSYTATCNYCGLVYPMGNQRGTGNMRNHVKRGCQKIPPAKRHKPDALQRLLQAGRDEGGQPTITPWVFDQRRCRKSFAKCVVAHEYPFNCANHHFLKVFLSDVCPSFKLPSRSTIRLDCLNIYEEERLDLYELLGKLDCKVSFTSDLWSSKGRDRGFMCLTCHYIDDSWVLRKRVLNFIALPSPHTGRHISQAIYGKLVDWNLDKRIFCLVLDNSTANDVCVRDLLSTTPIKDVLPVDGQIFHMRCGCHILNLIVQDGLEVLSNEITKIRETMKYIRHSQARMEKFTLAASQVQAPNKKPAWDVQTRWNSTYLMLALSLELKQAISRYALLDPNSALYPKDKDWEHVEALVCHLKVFYDVTNKLSGTKYPTLNMFFPEYCEVYLTLIKMSTSPYAFIVNMSHEMLKKWDKYWKAGNVALAIACVLDPRCKLDVVEYYFKMLHPDECPRFMDNLRACLTQLFKEYFDAHSKDTQNQASTSTTSSAQMRSSDISDTRAGLQSFLSGKRNVDPTKTELEEYLSDALDGTSLDVDFDILAWWKLKAPKYPIMARLTRDILAVPISTVASESTFSTAGRTLSPTRSSLNDESLEALICAQDWLKASVTESGGSFGDVVWSSEPSESDDTICGNQP</sequence>
<keyword evidence="15" id="KW-1185">Reference proteome</keyword>
<dbReference type="InterPro" id="IPR003656">
    <property type="entry name" value="Znf_BED"/>
</dbReference>
<evidence type="ECO:0000256" key="6">
    <source>
        <dbReference type="ARBA" id="ARBA00023015"/>
    </source>
</evidence>
<keyword evidence="3" id="KW-0479">Metal-binding</keyword>
<dbReference type="EMBL" id="JAMFTS010000003">
    <property type="protein sequence ID" value="KAJ4774581.1"/>
    <property type="molecule type" value="Genomic_DNA"/>
</dbReference>
<dbReference type="SMART" id="SM00614">
    <property type="entry name" value="ZnF_BED"/>
    <property type="match status" value="1"/>
</dbReference>
<keyword evidence="6" id="KW-0805">Transcription regulation</keyword>
<dbReference type="Pfam" id="PF14372">
    <property type="entry name" value="hAT-like_RNase-H"/>
    <property type="match status" value="1"/>
</dbReference>
<evidence type="ECO:0000256" key="9">
    <source>
        <dbReference type="ARBA" id="ARBA00023242"/>
    </source>
</evidence>
<evidence type="ECO:0000256" key="2">
    <source>
        <dbReference type="ARBA" id="ARBA00011738"/>
    </source>
</evidence>
<dbReference type="SUPFAM" id="SSF53098">
    <property type="entry name" value="Ribonuclease H-like"/>
    <property type="match status" value="1"/>
</dbReference>
<feature type="domain" description="HAT C-terminal dimerisation" evidence="12">
    <location>
        <begin position="578"/>
        <end position="662"/>
    </location>
</feature>
<dbReference type="Pfam" id="PF02892">
    <property type="entry name" value="zf-BED"/>
    <property type="match status" value="1"/>
</dbReference>
<evidence type="ECO:0000256" key="8">
    <source>
        <dbReference type="ARBA" id="ARBA00023163"/>
    </source>
</evidence>
<proteinExistence type="predicted"/>
<keyword evidence="7" id="KW-0238">DNA-binding</keyword>
<dbReference type="InterPro" id="IPR025525">
    <property type="entry name" value="hAT-like_transposase_RNase-H"/>
</dbReference>
<evidence type="ECO:0000256" key="5">
    <source>
        <dbReference type="ARBA" id="ARBA00022833"/>
    </source>
</evidence>
<name>A0AAV8E8W6_9POAL</name>
<keyword evidence="8" id="KW-0804">Transcription</keyword>
<evidence type="ECO:0000256" key="4">
    <source>
        <dbReference type="ARBA" id="ARBA00022771"/>
    </source>
</evidence>
<evidence type="ECO:0000256" key="1">
    <source>
        <dbReference type="ARBA" id="ARBA00004123"/>
    </source>
</evidence>
<evidence type="ECO:0000256" key="3">
    <source>
        <dbReference type="ARBA" id="ARBA00022723"/>
    </source>
</evidence>
<evidence type="ECO:0000259" key="13">
    <source>
        <dbReference type="Pfam" id="PF14372"/>
    </source>
</evidence>